<dbReference type="RefSeq" id="XP_014255055.1">
    <property type="nucleotide sequence ID" value="XM_014399569.2"/>
</dbReference>
<dbReference type="InterPro" id="IPR036322">
    <property type="entry name" value="WD40_repeat_dom_sf"/>
</dbReference>
<name>A0A8I6RYV6_CIMLE</name>
<evidence type="ECO:0000259" key="4">
    <source>
        <dbReference type="Pfam" id="PF23753"/>
    </source>
</evidence>
<dbReference type="GO" id="GO:0005737">
    <property type="term" value="C:cytoplasm"/>
    <property type="evidence" value="ECO:0007669"/>
    <property type="project" value="TreeGrafter"/>
</dbReference>
<dbReference type="InterPro" id="IPR015943">
    <property type="entry name" value="WD40/YVTN_repeat-like_dom_sf"/>
</dbReference>
<dbReference type="Pfam" id="PF23751">
    <property type="entry name" value="Beta-prop_WDR11_1st"/>
    <property type="match status" value="1"/>
</dbReference>
<dbReference type="OMA" id="WDTKEIQ"/>
<dbReference type="SUPFAM" id="SSF50978">
    <property type="entry name" value="WD40 repeat-like"/>
    <property type="match status" value="2"/>
</dbReference>
<evidence type="ECO:0000259" key="3">
    <source>
        <dbReference type="Pfam" id="PF23752"/>
    </source>
</evidence>
<accession>A0A8I6RYV6</accession>
<dbReference type="KEGG" id="clec:106669814"/>
<dbReference type="AlphaFoldDB" id="A0A8I6RYV6"/>
<feature type="domain" description="WDR11 second beta-propeller" evidence="3">
    <location>
        <begin position="480"/>
        <end position="632"/>
    </location>
</feature>
<evidence type="ECO:0000313" key="5">
    <source>
        <dbReference type="EnsemblMetazoa" id="XP_014255055.1"/>
    </source>
</evidence>
<feature type="compositionally biased region" description="Polar residues" evidence="1">
    <location>
        <begin position="14"/>
        <end position="24"/>
    </location>
</feature>
<evidence type="ECO:0000259" key="2">
    <source>
        <dbReference type="Pfam" id="PF23751"/>
    </source>
</evidence>
<dbReference type="Pfam" id="PF23753">
    <property type="entry name" value="TPR_WDR11"/>
    <property type="match status" value="1"/>
</dbReference>
<dbReference type="EnsemblMetazoa" id="XM_014399569.2">
    <property type="protein sequence ID" value="XP_014255055.1"/>
    <property type="gene ID" value="LOC106669814"/>
</dbReference>
<dbReference type="InterPro" id="IPR057853">
    <property type="entry name" value="Beta-prop_WDR11_2nd"/>
</dbReference>
<dbReference type="OrthoDB" id="1291858at2759"/>
<protein>
    <submittedName>
        <fullName evidence="5">Uncharacterized protein</fullName>
    </submittedName>
</protein>
<dbReference type="PANTHER" id="PTHR14593">
    <property type="entry name" value="WD REPEAT-CONTAINING PROTEIN 11"/>
    <property type="match status" value="1"/>
</dbReference>
<feature type="region of interest" description="Disordered" evidence="1">
    <location>
        <begin position="1"/>
        <end position="43"/>
    </location>
</feature>
<organism evidence="5 6">
    <name type="scientific">Cimex lectularius</name>
    <name type="common">Bed bug</name>
    <name type="synonym">Acanthia lectularia</name>
    <dbReference type="NCBI Taxonomy" id="79782"/>
    <lineage>
        <taxon>Eukaryota</taxon>
        <taxon>Metazoa</taxon>
        <taxon>Ecdysozoa</taxon>
        <taxon>Arthropoda</taxon>
        <taxon>Hexapoda</taxon>
        <taxon>Insecta</taxon>
        <taxon>Pterygota</taxon>
        <taxon>Neoptera</taxon>
        <taxon>Paraneoptera</taxon>
        <taxon>Hemiptera</taxon>
        <taxon>Heteroptera</taxon>
        <taxon>Panheteroptera</taxon>
        <taxon>Cimicomorpha</taxon>
        <taxon>Cimicidae</taxon>
        <taxon>Cimex</taxon>
    </lineage>
</organism>
<feature type="domain" description="WDR11 first beta-propeller" evidence="2">
    <location>
        <begin position="49"/>
        <end position="353"/>
    </location>
</feature>
<evidence type="ECO:0000256" key="1">
    <source>
        <dbReference type="SAM" id="MobiDB-lite"/>
    </source>
</evidence>
<feature type="domain" description="WDR11 TPR" evidence="4">
    <location>
        <begin position="941"/>
        <end position="1141"/>
    </location>
</feature>
<reference evidence="5" key="1">
    <citation type="submission" date="2022-01" db="UniProtKB">
        <authorList>
            <consortium name="EnsemblMetazoa"/>
        </authorList>
    </citation>
    <scope>IDENTIFICATION</scope>
</reference>
<dbReference type="Proteomes" id="UP000494040">
    <property type="component" value="Unassembled WGS sequence"/>
</dbReference>
<dbReference type="Gene3D" id="2.130.10.10">
    <property type="entry name" value="YVTN repeat-like/Quinoprotein amine dehydrogenase"/>
    <property type="match status" value="3"/>
</dbReference>
<dbReference type="GeneID" id="106669814"/>
<evidence type="ECO:0000313" key="6">
    <source>
        <dbReference type="Proteomes" id="UP000494040"/>
    </source>
</evidence>
<dbReference type="Pfam" id="PF23752">
    <property type="entry name" value="Beta-prop_WDR11_2nd"/>
    <property type="match status" value="1"/>
</dbReference>
<dbReference type="InterPro" id="IPR057852">
    <property type="entry name" value="Beta-prop_WDR11_1st"/>
</dbReference>
<proteinExistence type="predicted"/>
<dbReference type="InterPro" id="IPR039694">
    <property type="entry name" value="WDR11"/>
</dbReference>
<keyword evidence="6" id="KW-1185">Reference proteome</keyword>
<dbReference type="PANTHER" id="PTHR14593:SF5">
    <property type="entry name" value="WD REPEAT-CONTAINING PROTEIN 11"/>
    <property type="match status" value="1"/>
</dbReference>
<sequence length="1178" mass="133063">MEKEVDKGDESLVDTASSGPQPSVDSAEDAESSLKNVSHHPIVPRTVNGTASLQNKGAVQWNGQGLLAYAANCTVFVVDTKTVQVVQTLEFHKSVVKKILWVPYVDVRNDSSPLIQLITSDASGHVVHWDISLPTVLGAMQDGNKPVIGLEWVPGCENDLIAAALHSPYFLIIWDVKKQTKIWKKNFTDSLLSFSFDPFDRTKIAFLCPDCVLFIDDFQVGKIPASNGRKFYISHPEPLTDDVIKGRDRLKKLMKGLVVGETKPKSDEAMTISECLQLSYHKSMRHHLLLLYPRDILLIDLQINQMIGIIPVERTMPPLIQVYSARQRDVLYCLHESGSVSVKIRKKNHQALSKSPMDAAAESPKLDFGSYSTEMFVCYENKCQSEIVRQMKSNKVLGISVNPSSEKHIALFLSSGKIIFLELEQASPRNNNISRTITELITPKTPDNSNFRLLSMAVLSNINGNITIIKMCPPRTNKNKDDHIPFLAVGTTTGYVYIYNLSIGTVHKEFALHNYPVRGLAWTDLTSLITYAYSDGRKVKNELFLTDICTGYSIPFRTDKSNENPINLVRVSPLSKYFVIAINSGPFELWDLSTLTLLRTMTKKFPTVVALEWSPIYSSKSVQAKKEVETNSGLPQVKEHLVISDNESQLYHFAVNADGIKDGIKIPAVNSMPIISIAFKSNQLVRADIEGVLRIWDLKTRQAKNVPMNRGPIRYIRFAPGKFNMKLLVFFSDGFEIIKIIDDKSANPSQKVASFKLSKDSPKIIDVDWANSEFPVVAMEDGSIRILDTYLISSASQTWAYRHKDEICSPTLFPPKIIKSMQFLLCLQQWKDQPNYESFNFYEGISSEYIPRINTFLSLLDIGSDFPNLNIAEKCLRLARLLGDRQEIDLWAVALHYLQVYAARKLSENKQEMNKNEEMANVKNINEINNIEPLDTCFDYLMDSYSYQLRQLERVSLHEWKRGDYRYTQKVVEKLILLGETDRAVQLLLETDIDNPNYYSDAMKACLVATIQQTGAAQSTIKLVATNLIANGKVWEGVQLLCLIGKGLIGCKYLVSYGMWDSAVWLAKSILPPAETLEIMSKFSEHLLTQGDSFSAVLVQLSQMQFELAIQISYNQRRMPQAFLLLMSCIHFGVKINKDLRIAVQKAFIDNLKLIGYREVEKELGEKLLKCDDEDNPR</sequence>
<feature type="compositionally biased region" description="Basic and acidic residues" evidence="1">
    <location>
        <begin position="1"/>
        <end position="10"/>
    </location>
</feature>
<dbReference type="InterPro" id="IPR057854">
    <property type="entry name" value="TPR_WDR11"/>
</dbReference>